<sequence length="98" mass="11235">MNAYYSTIKRLRRSASDERRLFHDKKKENWKNSKLAKVACDDTEKSRDYKVRTADVQVRTGRKWSASKAVSEAESRLRHKDIVGTVAVGRQGFGTSKS</sequence>
<dbReference type="AlphaFoldDB" id="A0A8B6F326"/>
<dbReference type="OrthoDB" id="6114554at2759"/>
<evidence type="ECO:0000313" key="2">
    <source>
        <dbReference type="Proteomes" id="UP000596742"/>
    </source>
</evidence>
<protein>
    <submittedName>
        <fullName evidence="1">Uncharacterized protein</fullName>
    </submittedName>
</protein>
<dbReference type="Proteomes" id="UP000596742">
    <property type="component" value="Unassembled WGS sequence"/>
</dbReference>
<accession>A0A8B6F326</accession>
<dbReference type="EMBL" id="UYJE01006160">
    <property type="protein sequence ID" value="VDI43594.1"/>
    <property type="molecule type" value="Genomic_DNA"/>
</dbReference>
<reference evidence="1" key="1">
    <citation type="submission" date="2018-11" db="EMBL/GenBank/DDBJ databases">
        <authorList>
            <person name="Alioto T."/>
            <person name="Alioto T."/>
        </authorList>
    </citation>
    <scope>NUCLEOTIDE SEQUENCE</scope>
</reference>
<keyword evidence="2" id="KW-1185">Reference proteome</keyword>
<comment type="caution">
    <text evidence="1">The sequence shown here is derived from an EMBL/GenBank/DDBJ whole genome shotgun (WGS) entry which is preliminary data.</text>
</comment>
<name>A0A8B6F326_MYTGA</name>
<proteinExistence type="predicted"/>
<gene>
    <name evidence="1" type="ORF">MGAL_10B071076</name>
</gene>
<evidence type="ECO:0000313" key="1">
    <source>
        <dbReference type="EMBL" id="VDI43594.1"/>
    </source>
</evidence>
<organism evidence="1 2">
    <name type="scientific">Mytilus galloprovincialis</name>
    <name type="common">Mediterranean mussel</name>
    <dbReference type="NCBI Taxonomy" id="29158"/>
    <lineage>
        <taxon>Eukaryota</taxon>
        <taxon>Metazoa</taxon>
        <taxon>Spiralia</taxon>
        <taxon>Lophotrochozoa</taxon>
        <taxon>Mollusca</taxon>
        <taxon>Bivalvia</taxon>
        <taxon>Autobranchia</taxon>
        <taxon>Pteriomorphia</taxon>
        <taxon>Mytilida</taxon>
        <taxon>Mytiloidea</taxon>
        <taxon>Mytilidae</taxon>
        <taxon>Mytilinae</taxon>
        <taxon>Mytilus</taxon>
    </lineage>
</organism>